<accession>A0A3M0KM67</accession>
<evidence type="ECO:0000313" key="1">
    <source>
        <dbReference type="EMBL" id="RMC13721.1"/>
    </source>
</evidence>
<comment type="caution">
    <text evidence="1">The sequence shown here is derived from an EMBL/GenBank/DDBJ whole genome shotgun (WGS) entry which is preliminary data.</text>
</comment>
<sequence>MMLLPVTEKVQKEWNRSVSSSLDQLPSSLNWQHLFLVQGRAEIQVPMDGIPSSICVSCTTELNVVCQLGEGALNLAVSWMEILNSASPNTDP</sequence>
<dbReference type="AlphaFoldDB" id="A0A3M0KM67"/>
<dbReference type="EMBL" id="QRBI01000105">
    <property type="protein sequence ID" value="RMC13721.1"/>
    <property type="molecule type" value="Genomic_DNA"/>
</dbReference>
<organism evidence="1 2">
    <name type="scientific">Hirundo rustica rustica</name>
    <dbReference type="NCBI Taxonomy" id="333673"/>
    <lineage>
        <taxon>Eukaryota</taxon>
        <taxon>Metazoa</taxon>
        <taxon>Chordata</taxon>
        <taxon>Craniata</taxon>
        <taxon>Vertebrata</taxon>
        <taxon>Euteleostomi</taxon>
        <taxon>Archelosauria</taxon>
        <taxon>Archosauria</taxon>
        <taxon>Dinosauria</taxon>
        <taxon>Saurischia</taxon>
        <taxon>Theropoda</taxon>
        <taxon>Coelurosauria</taxon>
        <taxon>Aves</taxon>
        <taxon>Neognathae</taxon>
        <taxon>Neoaves</taxon>
        <taxon>Telluraves</taxon>
        <taxon>Australaves</taxon>
        <taxon>Passeriformes</taxon>
        <taxon>Sylvioidea</taxon>
        <taxon>Hirundinidae</taxon>
        <taxon>Hirundo</taxon>
    </lineage>
</organism>
<keyword evidence="2" id="KW-1185">Reference proteome</keyword>
<evidence type="ECO:0000313" key="2">
    <source>
        <dbReference type="Proteomes" id="UP000269221"/>
    </source>
</evidence>
<dbReference type="Proteomes" id="UP000269221">
    <property type="component" value="Unassembled WGS sequence"/>
</dbReference>
<proteinExistence type="predicted"/>
<name>A0A3M0KM67_HIRRU</name>
<gene>
    <name evidence="1" type="ORF">DUI87_08801</name>
</gene>
<protein>
    <submittedName>
        <fullName evidence="1">Uncharacterized protein</fullName>
    </submittedName>
</protein>
<reference evidence="1 2" key="1">
    <citation type="submission" date="2018-07" db="EMBL/GenBank/DDBJ databases">
        <title>A high quality draft genome assembly of the barn swallow (H. rustica rustica).</title>
        <authorList>
            <person name="Formenti G."/>
            <person name="Chiara M."/>
            <person name="Poveda L."/>
            <person name="Francoijs K.-J."/>
            <person name="Bonisoli-Alquati A."/>
            <person name="Canova L."/>
            <person name="Gianfranceschi L."/>
            <person name="Horner D.S."/>
            <person name="Saino N."/>
        </authorList>
    </citation>
    <scope>NUCLEOTIDE SEQUENCE [LARGE SCALE GENOMIC DNA]</scope>
    <source>
        <strain evidence="1">Chelidonia</strain>
        <tissue evidence="1">Blood</tissue>
    </source>
</reference>
<dbReference type="OrthoDB" id="10528087at2759"/>